<dbReference type="GO" id="GO:0140662">
    <property type="term" value="F:ATP-dependent protein folding chaperone"/>
    <property type="evidence" value="ECO:0007669"/>
    <property type="project" value="InterPro"/>
</dbReference>
<feature type="binding site" evidence="9">
    <location>
        <position position="92"/>
    </location>
    <ligand>
        <name>ATP</name>
        <dbReference type="ChEBI" id="CHEBI:30616"/>
    </ligand>
</feature>
<evidence type="ECO:0000256" key="6">
    <source>
        <dbReference type="ARBA" id="ARBA00023016"/>
    </source>
</evidence>
<keyword evidence="4 8" id="KW-0547">Nucleotide-binding</keyword>
<comment type="similarity">
    <text evidence="2 8">Belongs to the heat shock protein 90 family.</text>
</comment>
<dbReference type="PIRSF" id="PIRSF002583">
    <property type="entry name" value="Hsp90"/>
    <property type="match status" value="1"/>
</dbReference>
<dbReference type="GO" id="GO:0005524">
    <property type="term" value="F:ATP binding"/>
    <property type="evidence" value="ECO:0007669"/>
    <property type="project" value="UniProtKB-UniRule"/>
</dbReference>
<evidence type="ECO:0000256" key="8">
    <source>
        <dbReference type="HAMAP-Rule" id="MF_00505"/>
    </source>
</evidence>
<dbReference type="Pfam" id="PF13589">
    <property type="entry name" value="HATPase_c_3"/>
    <property type="match status" value="1"/>
</dbReference>
<comment type="subunit">
    <text evidence="8">Homodimer.</text>
</comment>
<feature type="binding site" evidence="9">
    <location>
        <position position="348"/>
    </location>
    <ligand>
        <name>ATP</name>
        <dbReference type="ChEBI" id="CHEBI:30616"/>
    </ligand>
</feature>
<dbReference type="Proteomes" id="UP000319342">
    <property type="component" value="Chromosome"/>
</dbReference>
<dbReference type="SUPFAM" id="SSF55874">
    <property type="entry name" value="ATPase domain of HSP90 chaperone/DNA topoisomerase II/histidine kinase"/>
    <property type="match status" value="1"/>
</dbReference>
<dbReference type="InterPro" id="IPR001404">
    <property type="entry name" value="Hsp90_fam"/>
</dbReference>
<dbReference type="EMBL" id="CP036290">
    <property type="protein sequence ID" value="QDU84578.1"/>
    <property type="molecule type" value="Genomic_DNA"/>
</dbReference>
<evidence type="ECO:0000256" key="5">
    <source>
        <dbReference type="ARBA" id="ARBA00022840"/>
    </source>
</evidence>
<dbReference type="FunFam" id="3.30.565.10:FF:000009">
    <property type="entry name" value="Molecular chaperone HtpG"/>
    <property type="match status" value="1"/>
</dbReference>
<dbReference type="Gene3D" id="3.30.565.10">
    <property type="entry name" value="Histidine kinase-like ATPase, C-terminal domain"/>
    <property type="match status" value="1"/>
</dbReference>
<dbReference type="Gene3D" id="3.40.50.11260">
    <property type="match status" value="1"/>
</dbReference>
<feature type="region of interest" description="A; substrate-binding" evidence="8">
    <location>
        <begin position="1"/>
        <end position="348"/>
    </location>
</feature>
<dbReference type="Pfam" id="PF00183">
    <property type="entry name" value="HSP90"/>
    <property type="match status" value="1"/>
</dbReference>
<evidence type="ECO:0000256" key="3">
    <source>
        <dbReference type="ARBA" id="ARBA00022490"/>
    </source>
</evidence>
<evidence type="ECO:0000256" key="1">
    <source>
        <dbReference type="ARBA" id="ARBA00004496"/>
    </source>
</evidence>
<comment type="caution">
    <text evidence="8">Lacks conserved residue(s) required for the propagation of feature annotation.</text>
</comment>
<feature type="binding site" evidence="9">
    <location>
        <position position="172"/>
    </location>
    <ligand>
        <name>ATP</name>
        <dbReference type="ChEBI" id="CHEBI:30616"/>
    </ligand>
</feature>
<dbReference type="SUPFAM" id="SSF110942">
    <property type="entry name" value="HSP90 C-terminal domain"/>
    <property type="match status" value="1"/>
</dbReference>
<dbReference type="InterPro" id="IPR020568">
    <property type="entry name" value="Ribosomal_Su5_D2-typ_SF"/>
</dbReference>
<evidence type="ECO:0000313" key="12">
    <source>
        <dbReference type="Proteomes" id="UP000319342"/>
    </source>
</evidence>
<dbReference type="InterPro" id="IPR036890">
    <property type="entry name" value="HATPase_C_sf"/>
</dbReference>
<dbReference type="NCBIfam" id="NF003555">
    <property type="entry name" value="PRK05218.1"/>
    <property type="match status" value="1"/>
</dbReference>
<evidence type="ECO:0000313" key="11">
    <source>
        <dbReference type="EMBL" id="QDU84578.1"/>
    </source>
</evidence>
<evidence type="ECO:0000256" key="7">
    <source>
        <dbReference type="ARBA" id="ARBA00023186"/>
    </source>
</evidence>
<feature type="binding site" evidence="9">
    <location>
        <position position="37"/>
    </location>
    <ligand>
        <name>ATP</name>
        <dbReference type="ChEBI" id="CHEBI:30616"/>
    </ligand>
</feature>
<proteinExistence type="inferred from homology"/>
<feature type="binding site" evidence="9">
    <location>
        <position position="79"/>
    </location>
    <ligand>
        <name>ATP</name>
        <dbReference type="ChEBI" id="CHEBI:30616"/>
    </ligand>
</feature>
<comment type="function">
    <text evidence="8">Molecular chaperone. Has ATPase activity.</text>
</comment>
<evidence type="ECO:0000259" key="10">
    <source>
        <dbReference type="SMART" id="SM00387"/>
    </source>
</evidence>
<dbReference type="PRINTS" id="PR00775">
    <property type="entry name" value="HEATSHOCK90"/>
</dbReference>
<dbReference type="GO" id="GO:0051082">
    <property type="term" value="F:unfolded protein binding"/>
    <property type="evidence" value="ECO:0007669"/>
    <property type="project" value="UniProtKB-UniRule"/>
</dbReference>
<dbReference type="InterPro" id="IPR020575">
    <property type="entry name" value="Hsp90_N"/>
</dbReference>
<feature type="domain" description="Histidine kinase/HSP90-like ATPase" evidence="10">
    <location>
        <begin position="26"/>
        <end position="182"/>
    </location>
</feature>
<dbReference type="SMART" id="SM00387">
    <property type="entry name" value="HATPase_c"/>
    <property type="match status" value="1"/>
</dbReference>
<dbReference type="InterPro" id="IPR037196">
    <property type="entry name" value="HSP90_C"/>
</dbReference>
<evidence type="ECO:0000256" key="2">
    <source>
        <dbReference type="ARBA" id="ARBA00008239"/>
    </source>
</evidence>
<dbReference type="AlphaFoldDB" id="A0A518CZB7"/>
<dbReference type="OrthoDB" id="9802640at2"/>
<dbReference type="RefSeq" id="WP_145186374.1">
    <property type="nucleotide sequence ID" value="NZ_CP036290.1"/>
</dbReference>
<feature type="binding site" evidence="9">
    <location>
        <begin position="99"/>
        <end position="100"/>
    </location>
    <ligand>
        <name>ATP</name>
        <dbReference type="ChEBI" id="CHEBI:30616"/>
    </ligand>
</feature>
<name>A0A518CZB7_9BACT</name>
<dbReference type="InterPro" id="IPR003594">
    <property type="entry name" value="HATPase_dom"/>
</dbReference>
<keyword evidence="5 8" id="KW-0067">ATP-binding</keyword>
<reference evidence="11 12" key="1">
    <citation type="submission" date="2019-02" db="EMBL/GenBank/DDBJ databases">
        <title>Deep-cultivation of Planctomycetes and their phenomic and genomic characterization uncovers novel biology.</title>
        <authorList>
            <person name="Wiegand S."/>
            <person name="Jogler M."/>
            <person name="Boedeker C."/>
            <person name="Pinto D."/>
            <person name="Vollmers J."/>
            <person name="Rivas-Marin E."/>
            <person name="Kohn T."/>
            <person name="Peeters S.H."/>
            <person name="Heuer A."/>
            <person name="Rast P."/>
            <person name="Oberbeckmann S."/>
            <person name="Bunk B."/>
            <person name="Jeske O."/>
            <person name="Meyerdierks A."/>
            <person name="Storesund J.E."/>
            <person name="Kallscheuer N."/>
            <person name="Luecker S."/>
            <person name="Lage O.M."/>
            <person name="Pohl T."/>
            <person name="Merkel B.J."/>
            <person name="Hornburger P."/>
            <person name="Mueller R.-W."/>
            <person name="Bruemmer F."/>
            <person name="Labrenz M."/>
            <person name="Spormann A.M."/>
            <person name="Op den Camp H."/>
            <person name="Overmann J."/>
            <person name="Amann R."/>
            <person name="Jetten M.S.M."/>
            <person name="Mascher T."/>
            <person name="Medema M.H."/>
            <person name="Devos D.P."/>
            <person name="Kaster A.-K."/>
            <person name="Ovreas L."/>
            <person name="Rohde M."/>
            <person name="Galperin M.Y."/>
            <person name="Jogler C."/>
        </authorList>
    </citation>
    <scope>NUCLEOTIDE SEQUENCE [LARGE SCALE GENOMIC DNA]</scope>
    <source>
        <strain evidence="11 12">Pla163</strain>
    </source>
</reference>
<keyword evidence="7 8" id="KW-0143">Chaperone</keyword>
<dbReference type="PANTHER" id="PTHR11528">
    <property type="entry name" value="HEAT SHOCK PROTEIN 90 FAMILY MEMBER"/>
    <property type="match status" value="1"/>
</dbReference>
<dbReference type="CDD" id="cd16927">
    <property type="entry name" value="HATPase_Hsp90-like"/>
    <property type="match status" value="1"/>
</dbReference>
<comment type="subcellular location">
    <subcellularLocation>
        <location evidence="1 8">Cytoplasm</location>
    </subcellularLocation>
</comment>
<accession>A0A518CZB7</accession>
<organism evidence="11 12">
    <name type="scientific">Rohdeia mirabilis</name>
    <dbReference type="NCBI Taxonomy" id="2528008"/>
    <lineage>
        <taxon>Bacteria</taxon>
        <taxon>Pseudomonadati</taxon>
        <taxon>Planctomycetota</taxon>
        <taxon>Planctomycetia</taxon>
        <taxon>Planctomycetia incertae sedis</taxon>
        <taxon>Rohdeia</taxon>
    </lineage>
</organism>
<protein>
    <recommendedName>
        <fullName evidence="8">Chaperone protein HtpG</fullName>
    </recommendedName>
    <alternativeName>
        <fullName evidence="8">Heat shock protein HtpG</fullName>
    </alternativeName>
    <alternativeName>
        <fullName evidence="8">High temperature protein G</fullName>
    </alternativeName>
</protein>
<evidence type="ECO:0000256" key="9">
    <source>
        <dbReference type="PIRSR" id="PIRSR002583-1"/>
    </source>
</evidence>
<dbReference type="GO" id="GO:0005737">
    <property type="term" value="C:cytoplasm"/>
    <property type="evidence" value="ECO:0007669"/>
    <property type="project" value="UniProtKB-SubCell"/>
</dbReference>
<feature type="binding site" evidence="9">
    <location>
        <position position="33"/>
    </location>
    <ligand>
        <name>ATP</name>
        <dbReference type="ChEBI" id="CHEBI:30616"/>
    </ligand>
</feature>
<evidence type="ECO:0000256" key="4">
    <source>
        <dbReference type="ARBA" id="ARBA00022741"/>
    </source>
</evidence>
<dbReference type="SUPFAM" id="SSF54211">
    <property type="entry name" value="Ribosomal protein S5 domain 2-like"/>
    <property type="match status" value="1"/>
</dbReference>
<keyword evidence="12" id="KW-1185">Reference proteome</keyword>
<keyword evidence="3 8" id="KW-0963">Cytoplasm</keyword>
<dbReference type="HAMAP" id="MF_00505">
    <property type="entry name" value="HSP90"/>
    <property type="match status" value="1"/>
</dbReference>
<keyword evidence="6 8" id="KW-0346">Stress response</keyword>
<dbReference type="Gene3D" id="3.30.230.80">
    <property type="match status" value="1"/>
</dbReference>
<sequence>MTTRTHEFQAEASQLLDLVIHSLYSHEEVFLRELVSNASDALDKLRFGALTDDGLKGLDQDLAIRFEVDQAARTLAVIDNGIGMDEAELMANLGSIASSGTRRFLDELAASKKADVPELIGRFGVGFYAAFMVADEVVVTTRKAGTEAGWRWSSKGDGSYTIEEADVPTHGTRVELKLSALDGEREDTKDFTQEWVLRETVRRYSDFVEYPIQMEVERVDRAEEEGGEDTVRTETITLNSMRPLWTKPRSEVSTEEYAEFFKHLAHEWRDPLETIHFKAEGTAEYSALLFVPSAARMNLFDPEGPKSGVQLYVRRVFISDSVEDLVPVWLRFLVGVVDSSDLPLNVSRETLQYTKQLGQIRKRITRKAVDTFKKLCSERREDWEGFWKELGPAVKEGLYFETDLAAELAEACLFRSTNGDGFTTLDEYLARRPEGQESIYVITGPDAASIEHSAHLEAYRAKGYEVLLLSDHVDEFWLTKLNAFRDVPLRAIHKGESDLSDDGAKEELAKKEEESRDLLDAVGTAIGDGVSGVGFSSRLVDSPAVLVVEEGAAAPHVERAMRASGQGMGPEQKRRLELNPEHAVVKKLGALREQDPARFDRHCQVLLGQALLAEGSPLPDAAGFTKLVTELLAE</sequence>
<dbReference type="GO" id="GO:0016887">
    <property type="term" value="F:ATP hydrolysis activity"/>
    <property type="evidence" value="ECO:0007669"/>
    <property type="project" value="InterPro"/>
</dbReference>
<dbReference type="Gene3D" id="1.20.120.790">
    <property type="entry name" value="Heat shock protein 90, C-terminal domain"/>
    <property type="match status" value="1"/>
</dbReference>
<gene>
    <name evidence="11" type="primary">htpG_2</name>
    <name evidence="8" type="synonym">htpG</name>
    <name evidence="11" type="ORF">Pla163_16890</name>
</gene>
<feature type="binding site" evidence="9">
    <location>
        <position position="84"/>
    </location>
    <ligand>
        <name>ATP</name>
        <dbReference type="ChEBI" id="CHEBI:30616"/>
    </ligand>
</feature>
<feature type="region of interest" description="C" evidence="8">
    <location>
        <begin position="560"/>
        <end position="634"/>
    </location>
</feature>